<accession>A0A0A1T3J8</accession>
<dbReference type="SMART" id="SM00353">
    <property type="entry name" value="HLH"/>
    <property type="match status" value="1"/>
</dbReference>
<feature type="compositionally biased region" description="Basic and acidic residues" evidence="1">
    <location>
        <begin position="349"/>
        <end position="367"/>
    </location>
</feature>
<evidence type="ECO:0000259" key="2">
    <source>
        <dbReference type="PROSITE" id="PS50888"/>
    </source>
</evidence>
<evidence type="ECO:0000313" key="3">
    <source>
        <dbReference type="EMBL" id="CEJ91741.1"/>
    </source>
</evidence>
<feature type="compositionally biased region" description="Polar residues" evidence="1">
    <location>
        <begin position="277"/>
        <end position="304"/>
    </location>
</feature>
<gene>
    <name evidence="3" type="ORF">VHEMI07435</name>
</gene>
<dbReference type="Pfam" id="PF00010">
    <property type="entry name" value="HLH"/>
    <property type="match status" value="1"/>
</dbReference>
<dbReference type="PROSITE" id="PS50888">
    <property type="entry name" value="BHLH"/>
    <property type="match status" value="1"/>
</dbReference>
<feature type="compositionally biased region" description="Polar residues" evidence="1">
    <location>
        <begin position="126"/>
        <end position="145"/>
    </location>
</feature>
<dbReference type="Gene3D" id="4.10.280.10">
    <property type="entry name" value="Helix-loop-helix DNA-binding domain"/>
    <property type="match status" value="1"/>
</dbReference>
<organism evidence="3 4">
    <name type="scientific">[Torrubiella] hemipterigena</name>
    <dbReference type="NCBI Taxonomy" id="1531966"/>
    <lineage>
        <taxon>Eukaryota</taxon>
        <taxon>Fungi</taxon>
        <taxon>Dikarya</taxon>
        <taxon>Ascomycota</taxon>
        <taxon>Pezizomycotina</taxon>
        <taxon>Sordariomycetes</taxon>
        <taxon>Hypocreomycetidae</taxon>
        <taxon>Hypocreales</taxon>
        <taxon>Clavicipitaceae</taxon>
        <taxon>Clavicipitaceae incertae sedis</taxon>
        <taxon>'Torrubiella' clade</taxon>
    </lineage>
</organism>
<protein>
    <recommendedName>
        <fullName evidence="2">BHLH domain-containing protein</fullName>
    </recommendedName>
</protein>
<dbReference type="EMBL" id="CDHN01000004">
    <property type="protein sequence ID" value="CEJ91741.1"/>
    <property type="molecule type" value="Genomic_DNA"/>
</dbReference>
<dbReference type="AlphaFoldDB" id="A0A0A1T3J8"/>
<dbReference type="InterPro" id="IPR036638">
    <property type="entry name" value="HLH_DNA-bd_sf"/>
</dbReference>
<dbReference type="InterPro" id="IPR011598">
    <property type="entry name" value="bHLH_dom"/>
</dbReference>
<dbReference type="STRING" id="1531966.A0A0A1T3J8"/>
<feature type="domain" description="BHLH" evidence="2">
    <location>
        <begin position="356"/>
        <end position="422"/>
    </location>
</feature>
<feature type="region of interest" description="Disordered" evidence="1">
    <location>
        <begin position="62"/>
        <end position="145"/>
    </location>
</feature>
<dbReference type="PANTHER" id="PTHR47336:SF2">
    <property type="entry name" value="TRANSCRIPTION FACTOR HMS1-RELATED"/>
    <property type="match status" value="1"/>
</dbReference>
<evidence type="ECO:0000313" key="4">
    <source>
        <dbReference type="Proteomes" id="UP000039046"/>
    </source>
</evidence>
<sequence>MSEELFSGVCFAKSLASCSPLSSTSWKKQKSFDWSASATKHIPSGQTELLSQALYPLSPSANAADQDLKLPGDASSPALVLPPSPTSILSSYARSQGEEHSSHSPSNSWTGSPLDPSMGERGASDSAAQGWTSTTTKSQNDSSQRENFALSYDKSFAASNHPSITSGPELSGGMYSTNLSAPYWYNSLMGGAATGTLPQGSTDISDAMDTEKQLQGSEEYPVNSNLFSNGINWGSDGASSKPSSQAAGLHRQMTRQSWAGQPPTSENPRLMPDVALMSSSQVPIVPSNSGPHAGSVSSGWNSQNGSSTGFSRTSTRKASVASTPLKKQRSHSVASESSSRRAVNQSGMSKDKPRSSDRTTHNDVERKYRMNLKDKIAELKAAVPSLQTASEGDSDGGLGNAGASKISKGTILSKATEYIHELEQVNRMILTEHHQLVQRVQQLESILQEGGVPHAPTQYGQFDPQNFP</sequence>
<feature type="compositionally biased region" description="Polar residues" evidence="1">
    <location>
        <begin position="222"/>
        <end position="246"/>
    </location>
</feature>
<feature type="region of interest" description="Disordered" evidence="1">
    <location>
        <begin position="197"/>
        <end position="367"/>
    </location>
</feature>
<keyword evidence="4" id="KW-1185">Reference proteome</keyword>
<reference evidence="3 4" key="1">
    <citation type="journal article" date="2015" name="Genome Announc.">
        <title>Draft Genome Sequence and Gene Annotation of the Entomopathogenic Fungus Verticillium hemipterigenum.</title>
        <authorList>
            <person name="Horn F."/>
            <person name="Habel A."/>
            <person name="Scharf D.H."/>
            <person name="Dworschak J."/>
            <person name="Brakhage A.A."/>
            <person name="Guthke R."/>
            <person name="Hertweck C."/>
            <person name="Linde J."/>
        </authorList>
    </citation>
    <scope>NUCLEOTIDE SEQUENCE [LARGE SCALE GENOMIC DNA]</scope>
</reference>
<proteinExistence type="predicted"/>
<feature type="compositionally biased region" description="Low complexity" evidence="1">
    <location>
        <begin position="331"/>
        <end position="343"/>
    </location>
</feature>
<name>A0A0A1T3J8_9HYPO</name>
<dbReference type="InterPro" id="IPR052099">
    <property type="entry name" value="Regulatory_TF_Diverse"/>
</dbReference>
<dbReference type="SUPFAM" id="SSF47459">
    <property type="entry name" value="HLH, helix-loop-helix DNA-binding domain"/>
    <property type="match status" value="1"/>
</dbReference>
<dbReference type="GO" id="GO:0046983">
    <property type="term" value="F:protein dimerization activity"/>
    <property type="evidence" value="ECO:0007669"/>
    <property type="project" value="InterPro"/>
</dbReference>
<dbReference type="PANTHER" id="PTHR47336">
    <property type="entry name" value="TRANSCRIPTION FACTOR HMS1-RELATED"/>
    <property type="match status" value="1"/>
</dbReference>
<dbReference type="HOGENOM" id="CLU_584200_0_0_1"/>
<evidence type="ECO:0000256" key="1">
    <source>
        <dbReference type="SAM" id="MobiDB-lite"/>
    </source>
</evidence>
<dbReference type="Proteomes" id="UP000039046">
    <property type="component" value="Unassembled WGS sequence"/>
</dbReference>
<feature type="compositionally biased region" description="Polar residues" evidence="1">
    <location>
        <begin position="254"/>
        <end position="267"/>
    </location>
</feature>
<dbReference type="OrthoDB" id="4215474at2759"/>